<keyword evidence="1" id="KW-1133">Transmembrane helix</keyword>
<protein>
    <submittedName>
        <fullName evidence="2">Uncharacterized protein</fullName>
    </submittedName>
</protein>
<keyword evidence="1" id="KW-0812">Transmembrane</keyword>
<proteinExistence type="predicted"/>
<gene>
    <name evidence="2" type="ORF">AVDCRST_MAG96-3320</name>
</gene>
<name>A0A6J4TMP7_9BACT</name>
<organism evidence="2">
    <name type="scientific">uncultured Segetibacter sp</name>
    <dbReference type="NCBI Taxonomy" id="481133"/>
    <lineage>
        <taxon>Bacteria</taxon>
        <taxon>Pseudomonadati</taxon>
        <taxon>Bacteroidota</taxon>
        <taxon>Chitinophagia</taxon>
        <taxon>Chitinophagales</taxon>
        <taxon>Chitinophagaceae</taxon>
        <taxon>Segetibacter</taxon>
        <taxon>environmental samples</taxon>
    </lineage>
</organism>
<reference evidence="2" key="1">
    <citation type="submission" date="2020-02" db="EMBL/GenBank/DDBJ databases">
        <authorList>
            <person name="Meier V. D."/>
        </authorList>
    </citation>
    <scope>NUCLEOTIDE SEQUENCE</scope>
    <source>
        <strain evidence="2">AVDCRST_MAG96</strain>
    </source>
</reference>
<dbReference type="EMBL" id="CADCVN010001296">
    <property type="protein sequence ID" value="CAA9527363.1"/>
    <property type="molecule type" value="Genomic_DNA"/>
</dbReference>
<sequence>MKLTDEQVEFIRTEIDKSTLVSPSLKDDLLDHFCCFIEFRLAKGDSFTAAYAYAYQEICPNGLDEIQKETIYLLTSKKVIAMKKLMYFTGLVTSISVSIGWLFKLLNWPGGGDLFTYGFLGFVLIFLPMLAVDRYKLAFNKVLGERLKVILGFSSAIITGLAVMFKLMHLQGASILLILGTVMFSFGFLPFLFFRMYRKSVE</sequence>
<accession>A0A6J4TMP7</accession>
<feature type="transmembrane region" description="Helical" evidence="1">
    <location>
        <begin position="115"/>
        <end position="135"/>
    </location>
</feature>
<feature type="transmembrane region" description="Helical" evidence="1">
    <location>
        <begin position="85"/>
        <end position="103"/>
    </location>
</feature>
<evidence type="ECO:0000313" key="2">
    <source>
        <dbReference type="EMBL" id="CAA9527363.1"/>
    </source>
</evidence>
<dbReference type="AlphaFoldDB" id="A0A6J4TMP7"/>
<feature type="transmembrane region" description="Helical" evidence="1">
    <location>
        <begin position="147"/>
        <end position="167"/>
    </location>
</feature>
<keyword evidence="1" id="KW-0472">Membrane</keyword>
<evidence type="ECO:0000256" key="1">
    <source>
        <dbReference type="SAM" id="Phobius"/>
    </source>
</evidence>
<feature type="transmembrane region" description="Helical" evidence="1">
    <location>
        <begin position="173"/>
        <end position="194"/>
    </location>
</feature>